<evidence type="ECO:0000313" key="4">
    <source>
        <dbReference type="Proteomes" id="UP000316008"/>
    </source>
</evidence>
<evidence type="ECO:0000256" key="2">
    <source>
        <dbReference type="SAM" id="SignalP"/>
    </source>
</evidence>
<dbReference type="AlphaFoldDB" id="A0A556N6Q1"/>
<proteinExistence type="predicted"/>
<evidence type="ECO:0000256" key="1">
    <source>
        <dbReference type="SAM" id="MobiDB-lite"/>
    </source>
</evidence>
<evidence type="ECO:0000313" key="3">
    <source>
        <dbReference type="EMBL" id="TSJ47825.1"/>
    </source>
</evidence>
<dbReference type="RefSeq" id="WP_144331360.1">
    <property type="nucleotide sequence ID" value="NZ_VLPL01000001.1"/>
</dbReference>
<evidence type="ECO:0008006" key="5">
    <source>
        <dbReference type="Google" id="ProtNLM"/>
    </source>
</evidence>
<feature type="compositionally biased region" description="Low complexity" evidence="1">
    <location>
        <begin position="259"/>
        <end position="287"/>
    </location>
</feature>
<sequence>MYHMLKFGACLGLVVSLAGCGASEHFMQDDVYNTRTPIMPPGTDLNDVTDYATFVAKKEQTEIPQERTTYVSPRQYNDFFYNSQYLFYGYSPYSPITGIGYYGYGNFYSPMNSYWYNGFGGYIGNAYHYGYSSAYYGYGYPYTYVPVASWYTPISKPNTAGNLSNAHAGTSAGRMGSTTTGGIVSYQNQLIAKPSFGFSGVGRNTQVNSSPVVNNSGRISTTSTRPTARPVNTGRTSVATERSTDTYRRVESNTHSGGNNRTINSSPRTTSPTIRSGGSSGGSVSSPGSGGSRSGGRR</sequence>
<accession>A0A556N6Q1</accession>
<dbReference type="Proteomes" id="UP000316008">
    <property type="component" value="Unassembled WGS sequence"/>
</dbReference>
<organism evidence="3 4">
    <name type="scientific">Fluviicola chungangensis</name>
    <dbReference type="NCBI Taxonomy" id="2597671"/>
    <lineage>
        <taxon>Bacteria</taxon>
        <taxon>Pseudomonadati</taxon>
        <taxon>Bacteroidota</taxon>
        <taxon>Flavobacteriia</taxon>
        <taxon>Flavobacteriales</taxon>
        <taxon>Crocinitomicaceae</taxon>
        <taxon>Fluviicola</taxon>
    </lineage>
</organism>
<dbReference type="PROSITE" id="PS51257">
    <property type="entry name" value="PROKAR_LIPOPROTEIN"/>
    <property type="match status" value="1"/>
</dbReference>
<feature type="compositionally biased region" description="Polar residues" evidence="1">
    <location>
        <begin position="205"/>
        <end position="226"/>
    </location>
</feature>
<feature type="chain" id="PRO_5021760095" description="DUF3300 domain-containing protein" evidence="2">
    <location>
        <begin position="19"/>
        <end position="298"/>
    </location>
</feature>
<feature type="compositionally biased region" description="Gly residues" evidence="1">
    <location>
        <begin position="288"/>
        <end position="298"/>
    </location>
</feature>
<comment type="caution">
    <text evidence="3">The sequence shown here is derived from an EMBL/GenBank/DDBJ whole genome shotgun (WGS) entry which is preliminary data.</text>
</comment>
<dbReference type="OrthoDB" id="9840361at2"/>
<keyword evidence="4" id="KW-1185">Reference proteome</keyword>
<name>A0A556N6Q1_9FLAO</name>
<keyword evidence="2" id="KW-0732">Signal</keyword>
<feature type="signal peptide" evidence="2">
    <location>
        <begin position="1"/>
        <end position="18"/>
    </location>
</feature>
<feature type="compositionally biased region" description="Basic and acidic residues" evidence="1">
    <location>
        <begin position="242"/>
        <end position="252"/>
    </location>
</feature>
<reference evidence="3 4" key="1">
    <citation type="submission" date="2019-07" db="EMBL/GenBank/DDBJ databases">
        <authorList>
            <person name="Huq M.A."/>
        </authorList>
    </citation>
    <scope>NUCLEOTIDE SEQUENCE [LARGE SCALE GENOMIC DNA]</scope>
    <source>
        <strain evidence="3 4">MAH-3</strain>
    </source>
</reference>
<gene>
    <name evidence="3" type="ORF">FO442_01480</name>
</gene>
<protein>
    <recommendedName>
        <fullName evidence="5">DUF3300 domain-containing protein</fullName>
    </recommendedName>
</protein>
<dbReference type="EMBL" id="VLPL01000001">
    <property type="protein sequence ID" value="TSJ47825.1"/>
    <property type="molecule type" value="Genomic_DNA"/>
</dbReference>
<feature type="region of interest" description="Disordered" evidence="1">
    <location>
        <begin position="205"/>
        <end position="298"/>
    </location>
</feature>